<gene>
    <name evidence="1" type="ORF">MNBD_DELTA01-324</name>
</gene>
<organism evidence="1">
    <name type="scientific">hydrothermal vent metagenome</name>
    <dbReference type="NCBI Taxonomy" id="652676"/>
    <lineage>
        <taxon>unclassified sequences</taxon>
        <taxon>metagenomes</taxon>
        <taxon>ecological metagenomes</taxon>
    </lineage>
</organism>
<reference evidence="1" key="1">
    <citation type="submission" date="2018-06" db="EMBL/GenBank/DDBJ databases">
        <authorList>
            <person name="Zhirakovskaya E."/>
        </authorList>
    </citation>
    <scope>NUCLEOTIDE SEQUENCE</scope>
</reference>
<evidence type="ECO:0000313" key="1">
    <source>
        <dbReference type="EMBL" id="VAV85348.1"/>
    </source>
</evidence>
<protein>
    <submittedName>
        <fullName evidence="1">Uncharacterized protein</fullName>
    </submittedName>
</protein>
<proteinExistence type="predicted"/>
<name>A0A3B0RBJ7_9ZZZZ</name>
<dbReference type="EMBL" id="UOEA01000085">
    <property type="protein sequence ID" value="VAV85348.1"/>
    <property type="molecule type" value="Genomic_DNA"/>
</dbReference>
<accession>A0A3B0RBJ7</accession>
<dbReference type="AlphaFoldDB" id="A0A3B0RBJ7"/>
<sequence length="77" mass="8532">MTDARAGLFLSALKENHKVNKCTECECLQGGLAQLKVDYPEFTEEVGKLATEKFHKQPGCKPCPPGNAWTKYSLSED</sequence>